<dbReference type="PANTHER" id="PTHR39517:SF1">
    <property type="entry name" value="LIPID-A-DISACCHARIDE SYNTHASE"/>
    <property type="match status" value="1"/>
</dbReference>
<dbReference type="RefSeq" id="WP_264323718.1">
    <property type="nucleotide sequence ID" value="NZ_JADEXQ010000008.1"/>
</dbReference>
<name>A0A928Z320_9CYAN</name>
<dbReference type="PANTHER" id="PTHR39517">
    <property type="entry name" value="SLL0192 PROTEIN"/>
    <property type="match status" value="1"/>
</dbReference>
<accession>A0A928Z320</accession>
<gene>
    <name evidence="1" type="ORF">IQ266_03855</name>
</gene>
<dbReference type="InterPro" id="IPR019994">
    <property type="entry name" value="Lipid-A-disac_synthase-rel_put"/>
</dbReference>
<dbReference type="NCBIfam" id="TIGR03492">
    <property type="entry name" value="lipid-A-disaccharide synthase-related protein"/>
    <property type="match status" value="1"/>
</dbReference>
<protein>
    <recommendedName>
        <fullName evidence="3">Lipid-A-disaccharide synthase</fullName>
    </recommendedName>
</protein>
<proteinExistence type="predicted"/>
<organism evidence="1 2">
    <name type="scientific">Romeriopsis navalis LEGE 11480</name>
    <dbReference type="NCBI Taxonomy" id="2777977"/>
    <lineage>
        <taxon>Bacteria</taxon>
        <taxon>Bacillati</taxon>
        <taxon>Cyanobacteriota</taxon>
        <taxon>Cyanophyceae</taxon>
        <taxon>Leptolyngbyales</taxon>
        <taxon>Leptolyngbyaceae</taxon>
        <taxon>Romeriopsis</taxon>
        <taxon>Romeriopsis navalis</taxon>
    </lineage>
</organism>
<evidence type="ECO:0008006" key="3">
    <source>
        <dbReference type="Google" id="ProtNLM"/>
    </source>
</evidence>
<comment type="caution">
    <text evidence="1">The sequence shown here is derived from an EMBL/GenBank/DDBJ whole genome shotgun (WGS) entry which is preliminary data.</text>
</comment>
<evidence type="ECO:0000313" key="1">
    <source>
        <dbReference type="EMBL" id="MBE9028895.1"/>
    </source>
</evidence>
<dbReference type="Proteomes" id="UP000625316">
    <property type="component" value="Unassembled WGS sequence"/>
</dbReference>
<keyword evidence="2" id="KW-1185">Reference proteome</keyword>
<dbReference type="SUPFAM" id="SSF53756">
    <property type="entry name" value="UDP-Glycosyltransferase/glycogen phosphorylase"/>
    <property type="match status" value="1"/>
</dbReference>
<sequence length="417" mass="46324">MRLLCLSNGHGEDQIALRILEELRQLPHAPTIEVLPIVGDGGAYRKAQFDLIGPAQNMPSGGFINLDAGRQLARDIEAGLLKLTIGQIRTVKQWAKASPREQSLILSVGDIVPMLFAWCVNRPFAFVGTAKSEYYLRDETNWLQRASWWDDRLLRWTGCVYLPWERWLMRRQQCVAVFPRDTLTVNSLKQFAIPAFDVGNPMMDGIGLIGAPLSLTDAPLTIALIPGSRVPEIYDNWGLILESVKDLGNKLDRPVRLLAALVPACERPELLKPLQDWECVTDTHYRSGSGRHVIDLTLSVGKFVECIQQSHLAIAMAGTATEQFVGLGKPVVTLPGRGPQFVPAFAEAQTRLLGESVHLVQNPAQVAQEIQMLLAAPLSDWQAIAENGYRRMGRPGAAKRIANCLMQQFDHLPLEEM</sequence>
<evidence type="ECO:0000313" key="2">
    <source>
        <dbReference type="Proteomes" id="UP000625316"/>
    </source>
</evidence>
<dbReference type="AlphaFoldDB" id="A0A928Z320"/>
<reference evidence="1" key="1">
    <citation type="submission" date="2020-10" db="EMBL/GenBank/DDBJ databases">
        <authorList>
            <person name="Castelo-Branco R."/>
            <person name="Eusebio N."/>
            <person name="Adriana R."/>
            <person name="Vieira A."/>
            <person name="Brugerolle De Fraissinette N."/>
            <person name="Rezende De Castro R."/>
            <person name="Schneider M.P."/>
            <person name="Vasconcelos V."/>
            <person name="Leao P.N."/>
        </authorList>
    </citation>
    <scope>NUCLEOTIDE SEQUENCE</scope>
    <source>
        <strain evidence="1">LEGE 11480</strain>
    </source>
</reference>
<dbReference type="EMBL" id="JADEXQ010000008">
    <property type="protein sequence ID" value="MBE9028895.1"/>
    <property type="molecule type" value="Genomic_DNA"/>
</dbReference>